<proteinExistence type="predicted"/>
<dbReference type="Proteomes" id="UP000065734">
    <property type="component" value="Chromosome I"/>
</dbReference>
<feature type="signal peptide" evidence="1">
    <location>
        <begin position="1"/>
        <end position="30"/>
    </location>
</feature>
<sequence length="66" mass="6753">MWVRCVAAMVFASAGLFTLLALTGDGPVFAVKERQMVVLGAIGELPVGVTMANTLAVVGSTSTVAR</sequence>
<evidence type="ECO:0000313" key="3">
    <source>
        <dbReference type="Proteomes" id="UP000065734"/>
    </source>
</evidence>
<evidence type="ECO:0000313" key="2">
    <source>
        <dbReference type="EMBL" id="CUU41752.1"/>
    </source>
</evidence>
<dbReference type="AlphaFoldDB" id="A0A0P0J5S1"/>
<accession>A0A0P0J5S1</accession>
<reference evidence="3" key="1">
    <citation type="journal article" date="2016" name="Genome Announc.">
        <title>Revised genome sequence of the purple photosynthetic bacterium Blastochloris viridis.</title>
        <authorList>
            <person name="Liu L.N."/>
            <person name="Faulkner M."/>
            <person name="Liu X."/>
            <person name="Huang F."/>
            <person name="Darby A.C."/>
            <person name="Hall N."/>
        </authorList>
    </citation>
    <scope>NUCLEOTIDE SEQUENCE [LARGE SCALE GENOMIC DNA]</scope>
    <source>
        <strain evidence="3">ATCC 19567 / DSM 133 / F</strain>
    </source>
</reference>
<organism evidence="2 3">
    <name type="scientific">Blastochloris viridis</name>
    <name type="common">Rhodopseudomonas viridis</name>
    <dbReference type="NCBI Taxonomy" id="1079"/>
    <lineage>
        <taxon>Bacteria</taxon>
        <taxon>Pseudomonadati</taxon>
        <taxon>Pseudomonadota</taxon>
        <taxon>Alphaproteobacteria</taxon>
        <taxon>Hyphomicrobiales</taxon>
        <taxon>Blastochloridaceae</taxon>
        <taxon>Blastochloris</taxon>
    </lineage>
</organism>
<feature type="chain" id="PRO_5009792022" evidence="1">
    <location>
        <begin position="31"/>
        <end position="66"/>
    </location>
</feature>
<evidence type="ECO:0000256" key="1">
    <source>
        <dbReference type="SAM" id="SignalP"/>
    </source>
</evidence>
<keyword evidence="1" id="KW-0732">Signal</keyword>
<gene>
    <name evidence="2" type="ORF">BVIRIDIS_07470</name>
</gene>
<name>A0A0P0J5S1_BLAVI</name>
<keyword evidence="3" id="KW-1185">Reference proteome</keyword>
<protein>
    <submittedName>
        <fullName evidence="2">Uncharacterized protein</fullName>
    </submittedName>
</protein>
<dbReference type="EMBL" id="LN907867">
    <property type="protein sequence ID" value="CUU41752.1"/>
    <property type="molecule type" value="Genomic_DNA"/>
</dbReference>
<dbReference type="KEGG" id="bvr:BVIR_1302"/>